<dbReference type="EMBL" id="CYGY02000011">
    <property type="protein sequence ID" value="SIT37393.1"/>
    <property type="molecule type" value="Genomic_DNA"/>
</dbReference>
<evidence type="ECO:0000313" key="2">
    <source>
        <dbReference type="Proteomes" id="UP000195569"/>
    </source>
</evidence>
<evidence type="ECO:0000313" key="1">
    <source>
        <dbReference type="EMBL" id="SIT37393.1"/>
    </source>
</evidence>
<accession>A0A1N7RQL3</accession>
<dbReference type="AlphaFoldDB" id="A0A1N7RQL3"/>
<dbReference type="Proteomes" id="UP000195569">
    <property type="component" value="Unassembled WGS sequence"/>
</dbReference>
<dbReference type="SUPFAM" id="SSF101898">
    <property type="entry name" value="NHL repeat"/>
    <property type="match status" value="1"/>
</dbReference>
<proteinExistence type="predicted"/>
<name>A0A1N7RQL3_9BURK</name>
<sequence>MKALMQLSAVESPTPFIRPSKLRRPFCFTPVRLTAAMCGIGLAVLSLGPSIAGGEPVIPPTSTVASTVPVKHDLNPYGIAFVPGGVPSGGTLSPGDVLVSNFNAASNKQGTGTTIVKLVTDGKPVTFFQGQNLGLTTALAVLKSGFVLVGNLPTTNGTAITSPGSLLVINPQGGLLSELKDSTLLDGPWDMTVISEQGSQVTAFVSNVLNGTVARIDINIGASGATLLSTSRIIASGYAHRPDPAALVVGPTGLAYDATHDVLYVASTNNNEVFAVSGAAALTHDNGPGTVIYQDNDHLHGPLALALAPNGDLVTSNGDAINPDAQQPSEIVEFTPDGHFVAQMQVDPTPGSAFGLAFGLSSSGQSQFAAVNDNTNTATVWTLRTSSGTSP</sequence>
<dbReference type="InterPro" id="IPR011042">
    <property type="entry name" value="6-blade_b-propeller_TolB-like"/>
</dbReference>
<dbReference type="Gene3D" id="2.120.10.30">
    <property type="entry name" value="TolB, C-terminal domain"/>
    <property type="match status" value="1"/>
</dbReference>
<reference evidence="1" key="1">
    <citation type="submission" date="2016-12" db="EMBL/GenBank/DDBJ databases">
        <authorList>
            <person name="Moulin L."/>
        </authorList>
    </citation>
    <scope>NUCLEOTIDE SEQUENCE [LARGE SCALE GENOMIC DNA]</scope>
    <source>
        <strain evidence="1">STM 7183</strain>
    </source>
</reference>
<gene>
    <name evidence="1" type="ORF">BN2476_110278</name>
</gene>
<comment type="caution">
    <text evidence="1">The sequence shown here is derived from an EMBL/GenBank/DDBJ whole genome shotgun (WGS) entry which is preliminary data.</text>
</comment>
<organism evidence="1 2">
    <name type="scientific">Paraburkholderia piptadeniae</name>
    <dbReference type="NCBI Taxonomy" id="1701573"/>
    <lineage>
        <taxon>Bacteria</taxon>
        <taxon>Pseudomonadati</taxon>
        <taxon>Pseudomonadota</taxon>
        <taxon>Betaproteobacteria</taxon>
        <taxon>Burkholderiales</taxon>
        <taxon>Burkholderiaceae</taxon>
        <taxon>Paraburkholderia</taxon>
    </lineage>
</organism>
<keyword evidence="2" id="KW-1185">Reference proteome</keyword>
<evidence type="ECO:0008006" key="3">
    <source>
        <dbReference type="Google" id="ProtNLM"/>
    </source>
</evidence>
<protein>
    <recommendedName>
        <fullName evidence="3">NHL repeat containing protein</fullName>
    </recommendedName>
</protein>
<dbReference type="RefSeq" id="WP_235850708.1">
    <property type="nucleotide sequence ID" value="NZ_CYGY02000011.1"/>
</dbReference>